<protein>
    <submittedName>
        <fullName evidence="2">Rootletin</fullName>
    </submittedName>
</protein>
<name>A0AAV4UH27_CAEEX</name>
<comment type="caution">
    <text evidence="2">The sequence shown here is derived from an EMBL/GenBank/DDBJ whole genome shotgun (WGS) entry which is preliminary data.</text>
</comment>
<evidence type="ECO:0000256" key="1">
    <source>
        <dbReference type="SAM" id="MobiDB-lite"/>
    </source>
</evidence>
<reference evidence="2 3" key="1">
    <citation type="submission" date="2021-06" db="EMBL/GenBank/DDBJ databases">
        <title>Caerostris extrusa draft genome.</title>
        <authorList>
            <person name="Kono N."/>
            <person name="Arakawa K."/>
        </authorList>
    </citation>
    <scope>NUCLEOTIDE SEQUENCE [LARGE SCALE GENOMIC DNA]</scope>
</reference>
<keyword evidence="3" id="KW-1185">Reference proteome</keyword>
<sequence>MEIENQTLQQRVQNLQVQLTELEERHSQRMKDFLKSQTSESKLEENRLRTALKQSEREMEEKEKAYRRKILGLEKAGMKKNCWLKQKDSMLQTETELSTSPGISVLTTSKLQRSGSYTQRTSTPKVKRRLDMSSKS</sequence>
<organism evidence="2 3">
    <name type="scientific">Caerostris extrusa</name>
    <name type="common">Bark spider</name>
    <name type="synonym">Caerostris bankana</name>
    <dbReference type="NCBI Taxonomy" id="172846"/>
    <lineage>
        <taxon>Eukaryota</taxon>
        <taxon>Metazoa</taxon>
        <taxon>Ecdysozoa</taxon>
        <taxon>Arthropoda</taxon>
        <taxon>Chelicerata</taxon>
        <taxon>Arachnida</taxon>
        <taxon>Araneae</taxon>
        <taxon>Araneomorphae</taxon>
        <taxon>Entelegynae</taxon>
        <taxon>Araneoidea</taxon>
        <taxon>Araneidae</taxon>
        <taxon>Caerostris</taxon>
    </lineage>
</organism>
<evidence type="ECO:0000313" key="2">
    <source>
        <dbReference type="EMBL" id="GIY57054.1"/>
    </source>
</evidence>
<dbReference type="EMBL" id="BPLR01012854">
    <property type="protein sequence ID" value="GIY57054.1"/>
    <property type="molecule type" value="Genomic_DNA"/>
</dbReference>
<accession>A0AAV4UH27</accession>
<feature type="region of interest" description="Disordered" evidence="1">
    <location>
        <begin position="93"/>
        <end position="136"/>
    </location>
</feature>
<feature type="region of interest" description="Disordered" evidence="1">
    <location>
        <begin position="28"/>
        <end position="61"/>
    </location>
</feature>
<feature type="compositionally biased region" description="Polar residues" evidence="1">
    <location>
        <begin position="93"/>
        <end position="124"/>
    </location>
</feature>
<gene>
    <name evidence="2" type="primary">X975_03684</name>
    <name evidence="2" type="ORF">CEXT_70001</name>
</gene>
<proteinExistence type="predicted"/>
<dbReference type="Proteomes" id="UP001054945">
    <property type="component" value="Unassembled WGS sequence"/>
</dbReference>
<evidence type="ECO:0000313" key="3">
    <source>
        <dbReference type="Proteomes" id="UP001054945"/>
    </source>
</evidence>
<dbReference type="AlphaFoldDB" id="A0AAV4UH27"/>
<feature type="compositionally biased region" description="Basic and acidic residues" evidence="1">
    <location>
        <begin position="41"/>
        <end position="61"/>
    </location>
</feature>